<evidence type="ECO:0000259" key="7">
    <source>
        <dbReference type="Pfam" id="PF18052"/>
    </source>
</evidence>
<dbReference type="PANTHER" id="PTHR36766">
    <property type="entry name" value="PLANT BROAD-SPECTRUM MILDEW RESISTANCE PROTEIN RPW8"/>
    <property type="match status" value="1"/>
</dbReference>
<dbReference type="GO" id="GO:0006952">
    <property type="term" value="P:defense response"/>
    <property type="evidence" value="ECO:0007669"/>
    <property type="project" value="UniProtKB-KW"/>
</dbReference>
<keyword evidence="5" id="KW-0067">ATP-binding</keyword>
<keyword evidence="1" id="KW-0433">Leucine-rich repeat</keyword>
<dbReference type="PRINTS" id="PR00364">
    <property type="entry name" value="DISEASERSIST"/>
</dbReference>
<feature type="domain" description="NB-ARC" evidence="6">
    <location>
        <begin position="169"/>
        <end position="342"/>
    </location>
</feature>
<keyword evidence="4" id="KW-0611">Plant defense</keyword>
<evidence type="ECO:0000256" key="3">
    <source>
        <dbReference type="ARBA" id="ARBA00022741"/>
    </source>
</evidence>
<evidence type="ECO:0000313" key="9">
    <source>
        <dbReference type="EMBL" id="RVW71835.1"/>
    </source>
</evidence>
<gene>
    <name evidence="9" type="primary">RGA3_42</name>
    <name evidence="9" type="ORF">CK203_061115</name>
</gene>
<protein>
    <submittedName>
        <fullName evidence="9">Putative disease resistance protein RGA3</fullName>
    </submittedName>
</protein>
<dbReference type="GO" id="GO:0051707">
    <property type="term" value="P:response to other organism"/>
    <property type="evidence" value="ECO:0007669"/>
    <property type="project" value="UniProtKB-ARBA"/>
</dbReference>
<dbReference type="InterPro" id="IPR032675">
    <property type="entry name" value="LRR_dom_sf"/>
</dbReference>
<dbReference type="Gene3D" id="3.80.10.10">
    <property type="entry name" value="Ribonuclease Inhibitor"/>
    <property type="match status" value="3"/>
</dbReference>
<keyword evidence="2" id="KW-0677">Repeat</keyword>
<evidence type="ECO:0000256" key="4">
    <source>
        <dbReference type="ARBA" id="ARBA00022821"/>
    </source>
</evidence>
<dbReference type="AlphaFoldDB" id="A0A438GI13"/>
<evidence type="ECO:0000256" key="1">
    <source>
        <dbReference type="ARBA" id="ARBA00022614"/>
    </source>
</evidence>
<evidence type="ECO:0000313" key="10">
    <source>
        <dbReference type="Proteomes" id="UP000288805"/>
    </source>
</evidence>
<proteinExistence type="predicted"/>
<comment type="caution">
    <text evidence="9">The sequence shown here is derived from an EMBL/GenBank/DDBJ whole genome shotgun (WGS) entry which is preliminary data.</text>
</comment>
<dbReference type="GO" id="GO:0005524">
    <property type="term" value="F:ATP binding"/>
    <property type="evidence" value="ECO:0007669"/>
    <property type="project" value="UniProtKB-KW"/>
</dbReference>
<dbReference type="Pfam" id="PF00931">
    <property type="entry name" value="NB-ARC"/>
    <property type="match status" value="1"/>
</dbReference>
<dbReference type="Pfam" id="PF18052">
    <property type="entry name" value="Rx_N"/>
    <property type="match status" value="1"/>
</dbReference>
<dbReference type="Gene3D" id="3.40.50.300">
    <property type="entry name" value="P-loop containing nucleotide triphosphate hydrolases"/>
    <property type="match status" value="1"/>
</dbReference>
<dbReference type="FunFam" id="3.40.50.300:FF:001091">
    <property type="entry name" value="Probable disease resistance protein At1g61300"/>
    <property type="match status" value="1"/>
</dbReference>
<dbReference type="PANTHER" id="PTHR36766:SF40">
    <property type="entry name" value="DISEASE RESISTANCE PROTEIN RGA3"/>
    <property type="match status" value="1"/>
</dbReference>
<dbReference type="Pfam" id="PF25019">
    <property type="entry name" value="LRR_R13L1-DRL21"/>
    <property type="match status" value="1"/>
</dbReference>
<feature type="domain" description="Disease resistance N-terminal" evidence="7">
    <location>
        <begin position="9"/>
        <end position="99"/>
    </location>
</feature>
<dbReference type="InterPro" id="IPR041118">
    <property type="entry name" value="Rx_N"/>
</dbReference>
<sequence>MADQIPFGVVEHILTKLGSEAFQEIGSMYGVPKEMTKLNGKLGTIKAVLLDAEEKQQQQSNHAVKYWVRRLKGVVYDADDLLDDYATHYLQRGGLARQVSDFFSSDNQVAFRLNMSHRLKDIKERIDDIAKEIPMLNLTPRDIVLHTRVENSGRDTHSFVLKSEMVGREENKEEIIGKLLSSKGEEKLSVVAIVGIGGLGKTTLAQLVYNDERVVNHFEFKIWACISDDSGDGFDVNMWIKKILKSLNDGGAESLETMKTKLHEKISQKRYLLVLDDVWNQNPQQWDHVRTLLMVGAIGSKIVVTTRKPRVASLMGDNFPINLKGLDENDSWRLFSKIAFKDGEKDVHTNITQIGKEIAKMCKGVPLIIKSLAMILRSKREPGQWLSIRNNKNLLSLGDENENVLGVLPNAITRLKNLQTLKLTSCRRLKGIPDNIGELINLRHLENSGCDDLTHMPHGIGKLTLLQSLPLFVVGNDIGLRNHKIGSLSELKGLNQLRGGLCISNLQNVRDVELVSRGEILKGKQYLQSLRLEWNQLWGQDGGYEGHKSVMEGLEPHQHLKDIFIEGYGGTEFPNWMMNDGLGSLFPDLIKIEISGCSRCKILPPFSQLPSLKSLKLDDMKEAVELKEGSLTPPLFPSLESLELSDMPKLKELWRMDLLAEEDPSFSHLSQLEISCCHNLASLELHSSPSLSQLEIIDCHNLASLELHSSPSLSRLTIDDCHNLASLELHSSPSLSRLKVHGCPNLTSLELHSSPSLSRLTIDDCHNLASLELHSSPSLSQLKIHDCPNLTSLELHSSPSLSRLTIDDCHNLASLELHSSPSLSQLKIHDCPNLTSMELRSSLCLSDLEISKCPNLASFKVAPLPSLETLYLFRVRYGAIWQIMSVSASSSLKSLHIGSIDDMISLPKELLQHVSGLVTLEIRECPNLASLELPSSPSLSGLTIRDCPNLTSMELPSSIAITWHPWNCILLLLFLN</sequence>
<dbReference type="InterPro" id="IPR027417">
    <property type="entry name" value="P-loop_NTPase"/>
</dbReference>
<keyword evidence="3" id="KW-0547">Nucleotide-binding</keyword>
<dbReference type="InterPro" id="IPR002182">
    <property type="entry name" value="NB-ARC"/>
</dbReference>
<dbReference type="GO" id="GO:0043531">
    <property type="term" value="F:ADP binding"/>
    <property type="evidence" value="ECO:0007669"/>
    <property type="project" value="InterPro"/>
</dbReference>
<evidence type="ECO:0000259" key="8">
    <source>
        <dbReference type="Pfam" id="PF25019"/>
    </source>
</evidence>
<dbReference type="Gene3D" id="1.20.5.4130">
    <property type="match status" value="1"/>
</dbReference>
<dbReference type="InterPro" id="IPR056789">
    <property type="entry name" value="LRR_R13L1-DRL21"/>
</dbReference>
<accession>A0A438GI13</accession>
<name>A0A438GI13_VITVI</name>
<organism evidence="9 10">
    <name type="scientific">Vitis vinifera</name>
    <name type="common">Grape</name>
    <dbReference type="NCBI Taxonomy" id="29760"/>
    <lineage>
        <taxon>Eukaryota</taxon>
        <taxon>Viridiplantae</taxon>
        <taxon>Streptophyta</taxon>
        <taxon>Embryophyta</taxon>
        <taxon>Tracheophyta</taxon>
        <taxon>Spermatophyta</taxon>
        <taxon>Magnoliopsida</taxon>
        <taxon>eudicotyledons</taxon>
        <taxon>Gunneridae</taxon>
        <taxon>Pentapetalae</taxon>
        <taxon>rosids</taxon>
        <taxon>Vitales</taxon>
        <taxon>Vitaceae</taxon>
        <taxon>Viteae</taxon>
        <taxon>Vitis</taxon>
    </lineage>
</organism>
<evidence type="ECO:0000259" key="6">
    <source>
        <dbReference type="Pfam" id="PF00931"/>
    </source>
</evidence>
<dbReference type="EMBL" id="QGNW01000428">
    <property type="protein sequence ID" value="RVW71835.1"/>
    <property type="molecule type" value="Genomic_DNA"/>
</dbReference>
<dbReference type="SUPFAM" id="SSF52540">
    <property type="entry name" value="P-loop containing nucleoside triphosphate hydrolases"/>
    <property type="match status" value="1"/>
</dbReference>
<feature type="domain" description="R13L1/DRL21-like LRR repeat region" evidence="8">
    <location>
        <begin position="488"/>
        <end position="620"/>
    </location>
</feature>
<evidence type="ECO:0000256" key="2">
    <source>
        <dbReference type="ARBA" id="ARBA00022737"/>
    </source>
</evidence>
<evidence type="ECO:0000256" key="5">
    <source>
        <dbReference type="ARBA" id="ARBA00022840"/>
    </source>
</evidence>
<dbReference type="SUPFAM" id="SSF52058">
    <property type="entry name" value="L domain-like"/>
    <property type="match status" value="2"/>
</dbReference>
<reference evidence="9 10" key="1">
    <citation type="journal article" date="2018" name="PLoS Genet.">
        <title>Population sequencing reveals clonal diversity and ancestral inbreeding in the grapevine cultivar Chardonnay.</title>
        <authorList>
            <person name="Roach M.J."/>
            <person name="Johnson D.L."/>
            <person name="Bohlmann J."/>
            <person name="van Vuuren H.J."/>
            <person name="Jones S.J."/>
            <person name="Pretorius I.S."/>
            <person name="Schmidt S.A."/>
            <person name="Borneman A.R."/>
        </authorList>
    </citation>
    <scope>NUCLEOTIDE SEQUENCE [LARGE SCALE GENOMIC DNA]</scope>
    <source>
        <strain evidence="10">cv. Chardonnay</strain>
        <tissue evidence="9">Leaf</tissue>
    </source>
</reference>
<dbReference type="Proteomes" id="UP000288805">
    <property type="component" value="Unassembled WGS sequence"/>
</dbReference>